<dbReference type="PROSITE" id="PS51687">
    <property type="entry name" value="SAM_MT_RNA_M5U"/>
    <property type="match status" value="1"/>
</dbReference>
<keyword evidence="2 4" id="KW-0808">Transferase</keyword>
<dbReference type="NCBIfam" id="TIGR00479">
    <property type="entry name" value="rumA"/>
    <property type="match status" value="1"/>
</dbReference>
<evidence type="ECO:0000256" key="2">
    <source>
        <dbReference type="ARBA" id="ARBA00022679"/>
    </source>
</evidence>
<dbReference type="PROSITE" id="PS01230">
    <property type="entry name" value="TRMA_1"/>
    <property type="match status" value="1"/>
</dbReference>
<dbReference type="GO" id="GO:0070041">
    <property type="term" value="F:rRNA (uridine-C5-)-methyltransferase activity"/>
    <property type="evidence" value="ECO:0007669"/>
    <property type="project" value="TreeGrafter"/>
</dbReference>
<protein>
    <submittedName>
        <fullName evidence="7">Putative RNA methyltransferase</fullName>
    </submittedName>
</protein>
<feature type="active site" evidence="5">
    <location>
        <position position="409"/>
    </location>
</feature>
<dbReference type="FunFam" id="2.40.50.140:FF:000097">
    <property type="entry name" value="23S rRNA (uracil(1939)-C(5))-methyltransferase RlmD"/>
    <property type="match status" value="1"/>
</dbReference>
<proteinExistence type="inferred from homology"/>
<dbReference type="CDD" id="cd02440">
    <property type="entry name" value="AdoMet_MTases"/>
    <property type="match status" value="1"/>
</dbReference>
<keyword evidence="8" id="KW-1185">Reference proteome</keyword>
<dbReference type="Pfam" id="PF01938">
    <property type="entry name" value="TRAM"/>
    <property type="match status" value="1"/>
</dbReference>
<dbReference type="InterPro" id="IPR012340">
    <property type="entry name" value="NA-bd_OB-fold"/>
</dbReference>
<reference evidence="8" key="1">
    <citation type="submission" date="2020-07" db="EMBL/GenBank/DDBJ databases">
        <title>Complete genome sequencing of Clostridia bacterium strain 12CBH8.</title>
        <authorList>
            <person name="Sakamoto M."/>
            <person name="Murakami T."/>
            <person name="Mori H."/>
        </authorList>
    </citation>
    <scope>NUCLEOTIDE SEQUENCE [LARGE SCALE GENOMIC DNA]</scope>
    <source>
        <strain evidence="8">12CBH8</strain>
    </source>
</reference>
<evidence type="ECO:0000313" key="7">
    <source>
        <dbReference type="EMBL" id="BCI61225.1"/>
    </source>
</evidence>
<evidence type="ECO:0000256" key="1">
    <source>
        <dbReference type="ARBA" id="ARBA00022603"/>
    </source>
</evidence>
<feature type="binding site" evidence="4">
    <location>
        <position position="284"/>
    </location>
    <ligand>
        <name>S-adenosyl-L-methionine</name>
        <dbReference type="ChEBI" id="CHEBI:59789"/>
    </ligand>
</feature>
<feature type="domain" description="TRAM" evidence="6">
    <location>
        <begin position="1"/>
        <end position="58"/>
    </location>
</feature>
<dbReference type="SUPFAM" id="SSF53335">
    <property type="entry name" value="S-adenosyl-L-methionine-dependent methyltransferases"/>
    <property type="match status" value="1"/>
</dbReference>
<dbReference type="RefSeq" id="WP_215533107.1">
    <property type="nucleotide sequence ID" value="NZ_AP023321.1"/>
</dbReference>
<dbReference type="FunFam" id="2.40.50.1070:FF:000003">
    <property type="entry name" value="23S rRNA (Uracil-5-)-methyltransferase RumA"/>
    <property type="match status" value="1"/>
</dbReference>
<keyword evidence="3 4" id="KW-0949">S-adenosyl-L-methionine</keyword>
<dbReference type="Gene3D" id="3.40.50.150">
    <property type="entry name" value="Vaccinia Virus protein VP39"/>
    <property type="match status" value="1"/>
</dbReference>
<dbReference type="Gene3D" id="2.40.50.1070">
    <property type="match status" value="1"/>
</dbReference>
<evidence type="ECO:0000259" key="6">
    <source>
        <dbReference type="PROSITE" id="PS50926"/>
    </source>
</evidence>
<dbReference type="AlphaFoldDB" id="A0A7I8D5B8"/>
<dbReference type="SUPFAM" id="SSF50249">
    <property type="entry name" value="Nucleic acid-binding proteins"/>
    <property type="match status" value="1"/>
</dbReference>
<evidence type="ECO:0000256" key="5">
    <source>
        <dbReference type="PROSITE-ProRule" id="PRU10015"/>
    </source>
</evidence>
<dbReference type="PROSITE" id="PS50926">
    <property type="entry name" value="TRAM"/>
    <property type="match status" value="1"/>
</dbReference>
<dbReference type="FunFam" id="3.40.50.150:FF:000009">
    <property type="entry name" value="23S rRNA (Uracil(1939)-C(5))-methyltransferase RlmD"/>
    <property type="match status" value="1"/>
</dbReference>
<feature type="binding site" evidence="4">
    <location>
        <position position="381"/>
    </location>
    <ligand>
        <name>S-adenosyl-L-methionine</name>
        <dbReference type="ChEBI" id="CHEBI:59789"/>
    </ligand>
</feature>
<dbReference type="GO" id="GO:0070475">
    <property type="term" value="P:rRNA base methylation"/>
    <property type="evidence" value="ECO:0007669"/>
    <property type="project" value="TreeGrafter"/>
</dbReference>
<dbReference type="EMBL" id="AP023321">
    <property type="protein sequence ID" value="BCI61225.1"/>
    <property type="molecule type" value="Genomic_DNA"/>
</dbReference>
<feature type="binding site" evidence="4">
    <location>
        <position position="312"/>
    </location>
    <ligand>
        <name>S-adenosyl-L-methionine</name>
        <dbReference type="ChEBI" id="CHEBI:59789"/>
    </ligand>
</feature>
<dbReference type="InterPro" id="IPR002792">
    <property type="entry name" value="TRAM_dom"/>
</dbReference>
<dbReference type="InterPro" id="IPR030390">
    <property type="entry name" value="MeTrfase_TrmA_AS"/>
</dbReference>
<dbReference type="PANTHER" id="PTHR11061:SF30">
    <property type="entry name" value="TRNA (URACIL(54)-C(5))-METHYLTRANSFERASE"/>
    <property type="match status" value="1"/>
</dbReference>
<evidence type="ECO:0000256" key="3">
    <source>
        <dbReference type="ARBA" id="ARBA00022691"/>
    </source>
</evidence>
<feature type="active site" description="Nucleophile" evidence="4">
    <location>
        <position position="409"/>
    </location>
</feature>
<dbReference type="InterPro" id="IPR010280">
    <property type="entry name" value="U5_MeTrfase_fam"/>
</dbReference>
<dbReference type="Gene3D" id="2.40.50.140">
    <property type="entry name" value="Nucleic acid-binding proteins"/>
    <property type="match status" value="1"/>
</dbReference>
<evidence type="ECO:0000256" key="4">
    <source>
        <dbReference type="PROSITE-ProRule" id="PRU01024"/>
    </source>
</evidence>
<feature type="binding site" evidence="4">
    <location>
        <position position="333"/>
    </location>
    <ligand>
        <name>S-adenosyl-L-methionine</name>
        <dbReference type="ChEBI" id="CHEBI:59789"/>
    </ligand>
</feature>
<name>A0A7I8D5B8_9FIRM</name>
<comment type="similarity">
    <text evidence="4">Belongs to the class I-like SAM-binding methyltransferase superfamily. RNA M5U methyltransferase family.</text>
</comment>
<gene>
    <name evidence="7" type="ORF">C12CBH8_18640</name>
</gene>
<dbReference type="Pfam" id="PF05958">
    <property type="entry name" value="tRNA_U5-meth_tr"/>
    <property type="match status" value="1"/>
</dbReference>
<dbReference type="Proteomes" id="UP000593890">
    <property type="component" value="Chromosome"/>
</dbReference>
<organism evidence="7 8">
    <name type="scientific">Solibaculum mannosilyticum</name>
    <dbReference type="NCBI Taxonomy" id="2780922"/>
    <lineage>
        <taxon>Bacteria</taxon>
        <taxon>Bacillati</taxon>
        <taxon>Bacillota</taxon>
        <taxon>Clostridia</taxon>
        <taxon>Eubacteriales</taxon>
        <taxon>Oscillospiraceae</taxon>
        <taxon>Solibaculum</taxon>
    </lineage>
</organism>
<dbReference type="KEGG" id="sman:C12CBH8_18640"/>
<keyword evidence="1 4" id="KW-0489">Methyltransferase</keyword>
<dbReference type="PANTHER" id="PTHR11061">
    <property type="entry name" value="RNA M5U METHYLTRANSFERASE"/>
    <property type="match status" value="1"/>
</dbReference>
<dbReference type="InterPro" id="IPR029063">
    <property type="entry name" value="SAM-dependent_MTases_sf"/>
</dbReference>
<accession>A0A7I8D5B8</accession>
<evidence type="ECO:0000313" key="8">
    <source>
        <dbReference type="Proteomes" id="UP000593890"/>
    </source>
</evidence>
<sequence>MKKNDTIFVTITGVSSEGNGIGRHDGMAVFIPGTACGDEVEALVVKVCKSYAHGKLVRVLKPSPDRVESDCPVFLKCGGCVYRHISYEAERRLKAQRVQETIRRIGGLDIPQRPILSGPQQSGYRNKALYPVGLDQNGKLAIGFYAPRSHRIVDCRQCSLQPPEFSSLVNAVAHWMTLTGVSPYRQESNEGLVRHIYLRKAFGTGQIMACLVVNGKRVPDEPMLVKLLREAGEPNGLKSIILNQNTRPDNVILGRRCRTLWGQDTIEDTLCDLQFSLSPLSFYQVNREAAQILYRRAAQYAQPEGALVLDLYCGAGTIGLTMAQKAEKVIGVEIVPDAIRDADKNAALNGIQNAEFLCGDAAQAAEMLVQRGLHPDVVVLDPPRKGCSPELLTILADRFSPDRIVYVSCDPATLARDLKILNSSGYLPQEVTPVDMFPRTSHVETVVLLSKLNTKQHIEVELNLDELDLTAAESKATYEEIKEYVLEHTGLKVSHLYIAQVKQKYGIIERENYNKPKSENSRQPKCPPEKEAAITEALKHFGMI</sequence>